<evidence type="ECO:0000256" key="7">
    <source>
        <dbReference type="ARBA" id="ARBA00023136"/>
    </source>
</evidence>
<proteinExistence type="inferred from homology"/>
<dbReference type="GO" id="GO:0070524">
    <property type="term" value="F:11-beta-hydroxysteroid dehydrogenase (NADP+) activity"/>
    <property type="evidence" value="ECO:0007669"/>
    <property type="project" value="TreeGrafter"/>
</dbReference>
<gene>
    <name evidence="8" type="ORF">U0070_019869</name>
</gene>
<reference evidence="8 9" key="1">
    <citation type="journal article" date="2023" name="bioRxiv">
        <title>Conserved and derived expression patterns and positive selection on dental genes reveal complex evolutionary context of ever-growing rodent molars.</title>
        <authorList>
            <person name="Calamari Z.T."/>
            <person name="Song A."/>
            <person name="Cohen E."/>
            <person name="Akter M."/>
            <person name="Roy R.D."/>
            <person name="Hallikas O."/>
            <person name="Christensen M.M."/>
            <person name="Li P."/>
            <person name="Marangoni P."/>
            <person name="Jernvall J."/>
            <person name="Klein O.D."/>
        </authorList>
    </citation>
    <scope>NUCLEOTIDE SEQUENCE [LARGE SCALE GENOMIC DNA]</scope>
    <source>
        <strain evidence="8">V071</strain>
    </source>
</reference>
<dbReference type="PANTHER" id="PTHR44279:SF1">
    <property type="entry name" value="11-BETA-HYDROXYSTEROID DEHYDROGENASE 1"/>
    <property type="match status" value="1"/>
</dbReference>
<dbReference type="InterPro" id="IPR002347">
    <property type="entry name" value="SDR_fam"/>
</dbReference>
<dbReference type="Gene3D" id="3.40.50.720">
    <property type="entry name" value="NAD(P)-binding Rossmann-like Domain"/>
    <property type="match status" value="1"/>
</dbReference>
<protein>
    <recommendedName>
        <fullName evidence="10">Corticosteroid 11-beta-dehydrogenase isozyme 1</fullName>
    </recommendedName>
</protein>
<comment type="subunit">
    <text evidence="3">Homodimer.</text>
</comment>
<dbReference type="GO" id="GO:0005789">
    <property type="term" value="C:endoplasmic reticulum membrane"/>
    <property type="evidence" value="ECO:0007669"/>
    <property type="project" value="UniProtKB-SubCell"/>
</dbReference>
<dbReference type="EMBL" id="JBBHLL010000031">
    <property type="protein sequence ID" value="KAK7827073.1"/>
    <property type="molecule type" value="Genomic_DNA"/>
</dbReference>
<evidence type="ECO:0008006" key="10">
    <source>
        <dbReference type="Google" id="ProtNLM"/>
    </source>
</evidence>
<keyword evidence="5" id="KW-0256">Endoplasmic reticulum</keyword>
<evidence type="ECO:0000256" key="2">
    <source>
        <dbReference type="ARBA" id="ARBA00006484"/>
    </source>
</evidence>
<dbReference type="AlphaFoldDB" id="A0AAW0JJA6"/>
<organism evidence="8 9">
    <name type="scientific">Myodes glareolus</name>
    <name type="common">Bank vole</name>
    <name type="synonym">Clethrionomys glareolus</name>
    <dbReference type="NCBI Taxonomy" id="447135"/>
    <lineage>
        <taxon>Eukaryota</taxon>
        <taxon>Metazoa</taxon>
        <taxon>Chordata</taxon>
        <taxon>Craniata</taxon>
        <taxon>Vertebrata</taxon>
        <taxon>Euteleostomi</taxon>
        <taxon>Mammalia</taxon>
        <taxon>Eutheria</taxon>
        <taxon>Euarchontoglires</taxon>
        <taxon>Glires</taxon>
        <taxon>Rodentia</taxon>
        <taxon>Myomorpha</taxon>
        <taxon>Muroidea</taxon>
        <taxon>Cricetidae</taxon>
        <taxon>Arvicolinae</taxon>
        <taxon>Myodes</taxon>
    </lineage>
</organism>
<sequence>MAFLKKYLLPILVLFLGYYYSTIEEFRPVWTVRQGFWGYSQPLWFPEMLQGKKVIVTGASKGIGREMAYHLSQMGAHVVLTARSEEGLQKVVSRCLELGAASAHYVAGTMEDMTFAEQFVLKAGKLMGGLDMLILNHITYTPVGFFRDDIHSVRKALEVNFISYVVLSAAALPMLKQSSGSIVVVSSVAGECIGGKEGKGRH</sequence>
<keyword evidence="9" id="KW-1185">Reference proteome</keyword>
<comment type="similarity">
    <text evidence="2">Belongs to the short-chain dehydrogenases/reductases (SDR) family.</text>
</comment>
<dbReference type="GO" id="GO:0006706">
    <property type="term" value="P:steroid catabolic process"/>
    <property type="evidence" value="ECO:0007669"/>
    <property type="project" value="TreeGrafter"/>
</dbReference>
<evidence type="ECO:0000256" key="6">
    <source>
        <dbReference type="ARBA" id="ARBA00022989"/>
    </source>
</evidence>
<keyword evidence="6" id="KW-1133">Transmembrane helix</keyword>
<dbReference type="GO" id="GO:0005496">
    <property type="term" value="F:steroid binding"/>
    <property type="evidence" value="ECO:0007669"/>
    <property type="project" value="TreeGrafter"/>
</dbReference>
<dbReference type="InterPro" id="IPR051253">
    <property type="entry name" value="11-beta-HSD"/>
</dbReference>
<dbReference type="Pfam" id="PF00106">
    <property type="entry name" value="adh_short"/>
    <property type="match status" value="1"/>
</dbReference>
<evidence type="ECO:0000313" key="8">
    <source>
        <dbReference type="EMBL" id="KAK7827073.1"/>
    </source>
</evidence>
<comment type="caution">
    <text evidence="8">The sequence shown here is derived from an EMBL/GenBank/DDBJ whole genome shotgun (WGS) entry which is preliminary data.</text>
</comment>
<keyword evidence="7" id="KW-0472">Membrane</keyword>
<evidence type="ECO:0000256" key="4">
    <source>
        <dbReference type="ARBA" id="ARBA00022692"/>
    </source>
</evidence>
<comment type="subcellular location">
    <subcellularLocation>
        <location evidence="1">Endoplasmic reticulum membrane</location>
    </subcellularLocation>
</comment>
<name>A0AAW0JJA6_MYOGA</name>
<evidence type="ECO:0000313" key="9">
    <source>
        <dbReference type="Proteomes" id="UP001488838"/>
    </source>
</evidence>
<dbReference type="PRINTS" id="PR00081">
    <property type="entry name" value="GDHRDH"/>
</dbReference>
<accession>A0AAW0JJA6</accession>
<keyword evidence="4" id="KW-0812">Transmembrane</keyword>
<evidence type="ECO:0000256" key="5">
    <source>
        <dbReference type="ARBA" id="ARBA00022824"/>
    </source>
</evidence>
<evidence type="ECO:0000256" key="1">
    <source>
        <dbReference type="ARBA" id="ARBA00004586"/>
    </source>
</evidence>
<dbReference type="InterPro" id="IPR036291">
    <property type="entry name" value="NAD(P)-bd_dom_sf"/>
</dbReference>
<dbReference type="Proteomes" id="UP001488838">
    <property type="component" value="Unassembled WGS sequence"/>
</dbReference>
<dbReference type="SUPFAM" id="SSF51735">
    <property type="entry name" value="NAD(P)-binding Rossmann-fold domains"/>
    <property type="match status" value="1"/>
</dbReference>
<evidence type="ECO:0000256" key="3">
    <source>
        <dbReference type="ARBA" id="ARBA00011738"/>
    </source>
</evidence>
<dbReference type="PANTHER" id="PTHR44279">
    <property type="entry name" value="HYDROXYSTEROID (11-BETA) DEHYDROGENASE 1-LIKE B-RELATED"/>
    <property type="match status" value="1"/>
</dbReference>